<evidence type="ECO:0000259" key="15">
    <source>
        <dbReference type="PROSITE" id="PS50089"/>
    </source>
</evidence>
<keyword evidence="6" id="KW-0812">Transmembrane</keyword>
<keyword evidence="9" id="KW-0833">Ubl conjugation pathway</keyword>
<keyword evidence="10" id="KW-0862">Zinc</keyword>
<name>A0A830CU74_9LAMI</name>
<reference evidence="16" key="1">
    <citation type="submission" date="2020-07" db="EMBL/GenBank/DDBJ databases">
        <title>Ethylene signaling mediates host invasion by parasitic plants.</title>
        <authorList>
            <person name="Yoshida S."/>
        </authorList>
    </citation>
    <scope>NUCLEOTIDE SEQUENCE</scope>
    <source>
        <strain evidence="16">Okayama</strain>
    </source>
</reference>
<evidence type="ECO:0000256" key="6">
    <source>
        <dbReference type="ARBA" id="ARBA00022692"/>
    </source>
</evidence>
<dbReference type="CDD" id="cd16461">
    <property type="entry name" value="RING-H2_EL5-like"/>
    <property type="match status" value="1"/>
</dbReference>
<dbReference type="InterPro" id="IPR001841">
    <property type="entry name" value="Znf_RING"/>
</dbReference>
<accession>A0A830CU74</accession>
<evidence type="ECO:0000256" key="7">
    <source>
        <dbReference type="ARBA" id="ARBA00022723"/>
    </source>
</evidence>
<evidence type="ECO:0000256" key="14">
    <source>
        <dbReference type="PROSITE-ProRule" id="PRU00175"/>
    </source>
</evidence>
<dbReference type="EMBL" id="BMAC01000909">
    <property type="protein sequence ID" value="GFQ04118.1"/>
    <property type="molecule type" value="Genomic_DNA"/>
</dbReference>
<sequence>MNKEKLMTLTVALLFLAWFLVVLFHVYTRYCGRRPADSLRHHAATWATVSCSRGLDFSAVNALPTFVYESKSGEPPLECAVCLSDFEVCETGRVMPECKHCFHIECIDMWLQSHCECPLCRTRVSVPGTCDPVEPVENSRSIPVSVPATGWRSGIYTFLLSQ</sequence>
<dbReference type="GO" id="GO:0016020">
    <property type="term" value="C:membrane"/>
    <property type="evidence" value="ECO:0007669"/>
    <property type="project" value="UniProtKB-SubCell"/>
</dbReference>
<comment type="pathway">
    <text evidence="3">Protein modification; protein ubiquitination.</text>
</comment>
<evidence type="ECO:0000256" key="13">
    <source>
        <dbReference type="ARBA" id="ARBA00024209"/>
    </source>
</evidence>
<evidence type="ECO:0000256" key="10">
    <source>
        <dbReference type="ARBA" id="ARBA00022833"/>
    </source>
</evidence>
<protein>
    <recommendedName>
        <fullName evidence="4">RING-type E3 ubiquitin transferase</fullName>
        <ecNumber evidence="4">2.3.2.27</ecNumber>
    </recommendedName>
</protein>
<dbReference type="OrthoDB" id="909323at2759"/>
<dbReference type="InterPro" id="IPR044600">
    <property type="entry name" value="ATL1/ATL16-like"/>
</dbReference>
<dbReference type="GO" id="GO:0061630">
    <property type="term" value="F:ubiquitin protein ligase activity"/>
    <property type="evidence" value="ECO:0007669"/>
    <property type="project" value="UniProtKB-EC"/>
</dbReference>
<comment type="similarity">
    <text evidence="13">Belongs to the RING-type zinc finger family. ATL subfamily.</text>
</comment>
<evidence type="ECO:0000256" key="2">
    <source>
        <dbReference type="ARBA" id="ARBA00004167"/>
    </source>
</evidence>
<dbReference type="FunFam" id="3.30.40.10:FF:000187">
    <property type="entry name" value="E3 ubiquitin-protein ligase ATL6"/>
    <property type="match status" value="1"/>
</dbReference>
<keyword evidence="8 14" id="KW-0863">Zinc-finger</keyword>
<dbReference type="AlphaFoldDB" id="A0A830CU74"/>
<dbReference type="PANTHER" id="PTHR46913:SF1">
    <property type="entry name" value="RING-H2 FINGER PROTEIN ATL16"/>
    <property type="match status" value="1"/>
</dbReference>
<keyword evidence="7" id="KW-0479">Metal-binding</keyword>
<evidence type="ECO:0000256" key="8">
    <source>
        <dbReference type="ARBA" id="ARBA00022771"/>
    </source>
</evidence>
<keyword evidence="5" id="KW-0808">Transferase</keyword>
<feature type="domain" description="RING-type" evidence="15">
    <location>
        <begin position="79"/>
        <end position="121"/>
    </location>
</feature>
<evidence type="ECO:0000256" key="5">
    <source>
        <dbReference type="ARBA" id="ARBA00022679"/>
    </source>
</evidence>
<evidence type="ECO:0000256" key="9">
    <source>
        <dbReference type="ARBA" id="ARBA00022786"/>
    </source>
</evidence>
<dbReference type="Proteomes" id="UP000653305">
    <property type="component" value="Unassembled WGS sequence"/>
</dbReference>
<dbReference type="GO" id="GO:0016567">
    <property type="term" value="P:protein ubiquitination"/>
    <property type="evidence" value="ECO:0007669"/>
    <property type="project" value="InterPro"/>
</dbReference>
<keyword evidence="17" id="KW-1185">Reference proteome</keyword>
<evidence type="ECO:0000256" key="4">
    <source>
        <dbReference type="ARBA" id="ARBA00012483"/>
    </source>
</evidence>
<evidence type="ECO:0000256" key="11">
    <source>
        <dbReference type="ARBA" id="ARBA00022989"/>
    </source>
</evidence>
<dbReference type="SUPFAM" id="SSF57850">
    <property type="entry name" value="RING/U-box"/>
    <property type="match status" value="1"/>
</dbReference>
<evidence type="ECO:0000256" key="1">
    <source>
        <dbReference type="ARBA" id="ARBA00000900"/>
    </source>
</evidence>
<keyword evidence="11" id="KW-1133">Transmembrane helix</keyword>
<evidence type="ECO:0000256" key="3">
    <source>
        <dbReference type="ARBA" id="ARBA00004906"/>
    </source>
</evidence>
<dbReference type="Pfam" id="PF13639">
    <property type="entry name" value="zf-RING_2"/>
    <property type="match status" value="1"/>
</dbReference>
<comment type="catalytic activity">
    <reaction evidence="1">
        <text>S-ubiquitinyl-[E2 ubiquitin-conjugating enzyme]-L-cysteine + [acceptor protein]-L-lysine = [E2 ubiquitin-conjugating enzyme]-L-cysteine + N(6)-ubiquitinyl-[acceptor protein]-L-lysine.</text>
        <dbReference type="EC" id="2.3.2.27"/>
    </reaction>
</comment>
<dbReference type="SMART" id="SM00184">
    <property type="entry name" value="RING"/>
    <property type="match status" value="1"/>
</dbReference>
<dbReference type="InterPro" id="IPR013083">
    <property type="entry name" value="Znf_RING/FYVE/PHD"/>
</dbReference>
<gene>
    <name evidence="16" type="ORF">PHJA_002555700</name>
</gene>
<keyword evidence="12" id="KW-0472">Membrane</keyword>
<organism evidence="16 17">
    <name type="scientific">Phtheirospermum japonicum</name>
    <dbReference type="NCBI Taxonomy" id="374723"/>
    <lineage>
        <taxon>Eukaryota</taxon>
        <taxon>Viridiplantae</taxon>
        <taxon>Streptophyta</taxon>
        <taxon>Embryophyta</taxon>
        <taxon>Tracheophyta</taxon>
        <taxon>Spermatophyta</taxon>
        <taxon>Magnoliopsida</taxon>
        <taxon>eudicotyledons</taxon>
        <taxon>Gunneridae</taxon>
        <taxon>Pentapetalae</taxon>
        <taxon>asterids</taxon>
        <taxon>lamiids</taxon>
        <taxon>Lamiales</taxon>
        <taxon>Orobanchaceae</taxon>
        <taxon>Orobanchaceae incertae sedis</taxon>
        <taxon>Phtheirospermum</taxon>
    </lineage>
</organism>
<comment type="subcellular location">
    <subcellularLocation>
        <location evidence="2">Membrane</location>
        <topology evidence="2">Single-pass membrane protein</topology>
    </subcellularLocation>
</comment>
<dbReference type="GO" id="GO:0008270">
    <property type="term" value="F:zinc ion binding"/>
    <property type="evidence" value="ECO:0007669"/>
    <property type="project" value="UniProtKB-KW"/>
</dbReference>
<comment type="caution">
    <text evidence="16">The sequence shown here is derived from an EMBL/GenBank/DDBJ whole genome shotgun (WGS) entry which is preliminary data.</text>
</comment>
<evidence type="ECO:0000313" key="16">
    <source>
        <dbReference type="EMBL" id="GFQ04118.1"/>
    </source>
</evidence>
<evidence type="ECO:0000313" key="17">
    <source>
        <dbReference type="Proteomes" id="UP000653305"/>
    </source>
</evidence>
<dbReference type="PANTHER" id="PTHR46913">
    <property type="entry name" value="RING-H2 FINGER PROTEIN ATL16"/>
    <property type="match status" value="1"/>
</dbReference>
<dbReference type="Gene3D" id="3.30.40.10">
    <property type="entry name" value="Zinc/RING finger domain, C3HC4 (zinc finger)"/>
    <property type="match status" value="1"/>
</dbReference>
<evidence type="ECO:0000256" key="12">
    <source>
        <dbReference type="ARBA" id="ARBA00023136"/>
    </source>
</evidence>
<dbReference type="EC" id="2.3.2.27" evidence="4"/>
<proteinExistence type="inferred from homology"/>
<dbReference type="PROSITE" id="PS50089">
    <property type="entry name" value="ZF_RING_2"/>
    <property type="match status" value="1"/>
</dbReference>